<accession>A0A7J0ED24</accession>
<keyword evidence="2" id="KW-1185">Reference proteome</keyword>
<reference evidence="1 2" key="1">
    <citation type="submission" date="2019-07" db="EMBL/GenBank/DDBJ databases">
        <title>De Novo Assembly of kiwifruit Actinidia rufa.</title>
        <authorList>
            <person name="Sugita-Konishi S."/>
            <person name="Sato K."/>
            <person name="Mori E."/>
            <person name="Abe Y."/>
            <person name="Kisaki G."/>
            <person name="Hamano K."/>
            <person name="Suezawa K."/>
            <person name="Otani M."/>
            <person name="Fukuda T."/>
            <person name="Manabe T."/>
            <person name="Gomi K."/>
            <person name="Tabuchi M."/>
            <person name="Akimitsu K."/>
            <person name="Kataoka I."/>
        </authorList>
    </citation>
    <scope>NUCLEOTIDE SEQUENCE [LARGE SCALE GENOMIC DNA]</scope>
    <source>
        <strain evidence="2">cv. Fuchu</strain>
    </source>
</reference>
<organism evidence="1 2">
    <name type="scientific">Actinidia rufa</name>
    <dbReference type="NCBI Taxonomy" id="165716"/>
    <lineage>
        <taxon>Eukaryota</taxon>
        <taxon>Viridiplantae</taxon>
        <taxon>Streptophyta</taxon>
        <taxon>Embryophyta</taxon>
        <taxon>Tracheophyta</taxon>
        <taxon>Spermatophyta</taxon>
        <taxon>Magnoliopsida</taxon>
        <taxon>eudicotyledons</taxon>
        <taxon>Gunneridae</taxon>
        <taxon>Pentapetalae</taxon>
        <taxon>asterids</taxon>
        <taxon>Ericales</taxon>
        <taxon>Actinidiaceae</taxon>
        <taxon>Actinidia</taxon>
    </lineage>
</organism>
<proteinExistence type="predicted"/>
<name>A0A7J0ED24_9ERIC</name>
<dbReference type="EMBL" id="BJWL01000003">
    <property type="protein sequence ID" value="GFY84096.1"/>
    <property type="molecule type" value="Genomic_DNA"/>
</dbReference>
<protein>
    <submittedName>
        <fullName evidence="1">Alkaline-phosphatase-like family protein</fullName>
    </submittedName>
</protein>
<evidence type="ECO:0000313" key="1">
    <source>
        <dbReference type="EMBL" id="GFY84096.1"/>
    </source>
</evidence>
<comment type="caution">
    <text evidence="1">The sequence shown here is derived from an EMBL/GenBank/DDBJ whole genome shotgun (WGS) entry which is preliminary data.</text>
</comment>
<gene>
    <name evidence="1" type="ORF">Acr_03g0008700</name>
</gene>
<dbReference type="Proteomes" id="UP000585474">
    <property type="component" value="Unassembled WGS sequence"/>
</dbReference>
<sequence>MVSQCLPQGLTQPPLGLMTPHSESLTSFAEYTEIVLTSVSEIVASWETNANQMDQTLFGLGPPGNQAIDVGRWGFVLGGIGELGKRKKRKAKATATDKAMKVVRRIEMKRAVVVVGFDFGYENWSVLKERRAMIGFGGFSS</sequence>
<evidence type="ECO:0000313" key="2">
    <source>
        <dbReference type="Proteomes" id="UP000585474"/>
    </source>
</evidence>
<dbReference type="AlphaFoldDB" id="A0A7J0ED24"/>